<evidence type="ECO:0000256" key="1">
    <source>
        <dbReference type="ARBA" id="ARBA00010688"/>
    </source>
</evidence>
<comment type="caution">
    <text evidence="5">The sequence shown here is derived from an EMBL/GenBank/DDBJ whole genome shotgun (WGS) entry which is preliminary data.</text>
</comment>
<proteinExistence type="inferred from homology"/>
<feature type="domain" description="Carbohydrate kinase PfkB" evidence="4">
    <location>
        <begin position="17"/>
        <end position="259"/>
    </location>
</feature>
<dbReference type="InterPro" id="IPR011611">
    <property type="entry name" value="PfkB_dom"/>
</dbReference>
<keyword evidence="3 5" id="KW-0418">Kinase</keyword>
<accession>I5BS57</accession>
<dbReference type="InterPro" id="IPR052700">
    <property type="entry name" value="Carb_kinase_PfkB-like"/>
</dbReference>
<comment type="similarity">
    <text evidence="1">Belongs to the carbohydrate kinase PfkB family.</text>
</comment>
<dbReference type="Pfam" id="PF00294">
    <property type="entry name" value="PfkB"/>
    <property type="match status" value="1"/>
</dbReference>
<sequence length="287" mass="30504">MVRIAAIGDNDVDCYLSNGLMYPGGNCYNVSIFARRFGVESAYIGAMANDPAGRHMRNVLLKERVDIERLRTADGITAYCVIGHVDGDRVFLNNDFGVSRFIPDIDDFEFLSGYDVAHVGQSSALDQWLPEIAERTALSYDFAVRHEAEHIGKVAPLCQLASVSTSHLSHKDAVDLALTIKGAGAQWVLATRGRDGAILLKGDAQYDIQAASVEAVDTLGAGDTFIARTLVGLMTGEKPNDTLSAAAKAAAGTCSFHGAVGYGVPIDVPVQLDMAQAALKQSSPAAE</sequence>
<dbReference type="Proteomes" id="UP000004622">
    <property type="component" value="Unassembled WGS sequence"/>
</dbReference>
<reference evidence="5 6" key="1">
    <citation type="journal article" date="2012" name="J. Bacteriol.">
        <title>Genome Sequence of Nitratireductor aquibiodomus Strain RA22.</title>
        <authorList>
            <person name="Singh A."/>
            <person name="Jangir P.K."/>
            <person name="Kumari C."/>
            <person name="Sharma R."/>
        </authorList>
    </citation>
    <scope>NUCLEOTIDE SEQUENCE [LARGE SCALE GENOMIC DNA]</scope>
    <source>
        <strain evidence="5 6">RA22</strain>
    </source>
</reference>
<organism evidence="5 6">
    <name type="scientific">Nitratireductor aquibiodomus RA22</name>
    <dbReference type="NCBI Taxonomy" id="1189611"/>
    <lineage>
        <taxon>Bacteria</taxon>
        <taxon>Pseudomonadati</taxon>
        <taxon>Pseudomonadota</taxon>
        <taxon>Alphaproteobacteria</taxon>
        <taxon>Hyphomicrobiales</taxon>
        <taxon>Phyllobacteriaceae</taxon>
        <taxon>Nitratireductor</taxon>
    </lineage>
</organism>
<dbReference type="RefSeq" id="WP_007010207.1">
    <property type="nucleotide sequence ID" value="NZ_AJXZ01000054.1"/>
</dbReference>
<evidence type="ECO:0000256" key="2">
    <source>
        <dbReference type="ARBA" id="ARBA00022679"/>
    </source>
</evidence>
<dbReference type="SUPFAM" id="SSF53613">
    <property type="entry name" value="Ribokinase-like"/>
    <property type="match status" value="1"/>
</dbReference>
<dbReference type="EMBL" id="AJXZ01000054">
    <property type="protein sequence ID" value="EIM72409.1"/>
    <property type="molecule type" value="Genomic_DNA"/>
</dbReference>
<dbReference type="GO" id="GO:0016301">
    <property type="term" value="F:kinase activity"/>
    <property type="evidence" value="ECO:0007669"/>
    <property type="project" value="UniProtKB-KW"/>
</dbReference>
<evidence type="ECO:0000256" key="3">
    <source>
        <dbReference type="ARBA" id="ARBA00022777"/>
    </source>
</evidence>
<keyword evidence="2" id="KW-0808">Transferase</keyword>
<dbReference type="PANTHER" id="PTHR43320">
    <property type="entry name" value="SUGAR KINASE"/>
    <property type="match status" value="1"/>
</dbReference>
<protein>
    <submittedName>
        <fullName evidence="5">Ribokinase-like domain-containing protein</fullName>
    </submittedName>
</protein>
<dbReference type="AlphaFoldDB" id="I5BS57"/>
<dbReference type="PATRIC" id="fig|1189611.3.peg.4001"/>
<gene>
    <name evidence="5" type="ORF">A33O_19871</name>
</gene>
<evidence type="ECO:0000313" key="6">
    <source>
        <dbReference type="Proteomes" id="UP000004622"/>
    </source>
</evidence>
<name>I5BS57_9HYPH</name>
<evidence type="ECO:0000313" key="5">
    <source>
        <dbReference type="EMBL" id="EIM72409.1"/>
    </source>
</evidence>
<evidence type="ECO:0000259" key="4">
    <source>
        <dbReference type="Pfam" id="PF00294"/>
    </source>
</evidence>
<dbReference type="InterPro" id="IPR029056">
    <property type="entry name" value="Ribokinase-like"/>
</dbReference>
<dbReference type="Gene3D" id="3.40.1190.20">
    <property type="match status" value="1"/>
</dbReference>